<dbReference type="AlphaFoldDB" id="C6VWP5"/>
<gene>
    <name evidence="1" type="ordered locus">Dfer_5605</name>
</gene>
<keyword evidence="2" id="KW-1185">Reference proteome</keyword>
<protein>
    <submittedName>
        <fullName evidence="1">Uncharacterized protein</fullName>
    </submittedName>
</protein>
<accession>C6VWP5</accession>
<dbReference type="Proteomes" id="UP000002011">
    <property type="component" value="Chromosome"/>
</dbReference>
<dbReference type="EMBL" id="CP001619">
    <property type="protein sequence ID" value="ACT96795.1"/>
    <property type="molecule type" value="Genomic_DNA"/>
</dbReference>
<name>C6VWP5_DYAFD</name>
<dbReference type="KEGG" id="dfe:Dfer_5605"/>
<reference evidence="1 2" key="1">
    <citation type="journal article" date="2009" name="Stand. Genomic Sci.">
        <title>Complete genome sequence of Dyadobacter fermentans type strain (NS114).</title>
        <authorList>
            <person name="Lang E."/>
            <person name="Lapidus A."/>
            <person name="Chertkov O."/>
            <person name="Brettin T."/>
            <person name="Detter J.C."/>
            <person name="Han C."/>
            <person name="Copeland A."/>
            <person name="Glavina Del Rio T."/>
            <person name="Nolan M."/>
            <person name="Chen F."/>
            <person name="Lucas S."/>
            <person name="Tice H."/>
            <person name="Cheng J.F."/>
            <person name="Land M."/>
            <person name="Hauser L."/>
            <person name="Chang Y.J."/>
            <person name="Jeffries C.D."/>
            <person name="Kopitz M."/>
            <person name="Bruce D."/>
            <person name="Goodwin L."/>
            <person name="Pitluck S."/>
            <person name="Ovchinnikova G."/>
            <person name="Pati A."/>
            <person name="Ivanova N."/>
            <person name="Mavrommatis K."/>
            <person name="Chen A."/>
            <person name="Palaniappan K."/>
            <person name="Chain P."/>
            <person name="Bristow J."/>
            <person name="Eisen J.A."/>
            <person name="Markowitz V."/>
            <person name="Hugenholtz P."/>
            <person name="Goker M."/>
            <person name="Rohde M."/>
            <person name="Kyrpides N.C."/>
            <person name="Klenk H.P."/>
        </authorList>
    </citation>
    <scope>NUCLEOTIDE SEQUENCE [LARGE SCALE GENOMIC DNA]</scope>
    <source>
        <strain evidence="2">ATCC 700827 / DSM 18053 / CIP 107007 / KCTC 52180 / NS114</strain>
    </source>
</reference>
<evidence type="ECO:0000313" key="2">
    <source>
        <dbReference type="Proteomes" id="UP000002011"/>
    </source>
</evidence>
<sequence length="152" mass="17398">MAQPVFILVKTKRASKNCPAKAARSILIRLNSQMHRLFKNCHMYLPIDAGEHSLHSPSAQNATPPKRGIPWQLQIDSLCDTMEKILQTISIDGVSRNLYFRNSIALRLDHAVLWTISATNMTGRIMHMYTRRPDTIPYSYSITRSEDEIYPV</sequence>
<organism evidence="1 2">
    <name type="scientific">Dyadobacter fermentans (strain ATCC 700827 / DSM 18053 / CIP 107007 / KCTC 52180 / NS114)</name>
    <dbReference type="NCBI Taxonomy" id="471854"/>
    <lineage>
        <taxon>Bacteria</taxon>
        <taxon>Pseudomonadati</taxon>
        <taxon>Bacteroidota</taxon>
        <taxon>Cytophagia</taxon>
        <taxon>Cytophagales</taxon>
        <taxon>Spirosomataceae</taxon>
        <taxon>Dyadobacter</taxon>
    </lineage>
</organism>
<evidence type="ECO:0000313" key="1">
    <source>
        <dbReference type="EMBL" id="ACT96795.1"/>
    </source>
</evidence>
<proteinExistence type="predicted"/>
<dbReference type="HOGENOM" id="CLU_1719466_0_0_10"/>